<proteinExistence type="predicted"/>
<protein>
    <submittedName>
        <fullName evidence="1">Uncharacterized protein</fullName>
    </submittedName>
</protein>
<dbReference type="KEGG" id="pdio:PDMSB3_1263"/>
<keyword evidence="2" id="KW-1185">Reference proteome</keyword>
<accession>A0A5Q4ZBP9</accession>
<evidence type="ECO:0000313" key="2">
    <source>
        <dbReference type="Proteomes" id="UP000325811"/>
    </source>
</evidence>
<evidence type="ECO:0000313" key="1">
    <source>
        <dbReference type="EMBL" id="VVD27725.1"/>
    </source>
</evidence>
<name>A0A5Q4ZBP9_9BURK</name>
<sequence length="72" mass="8192">MLFALHKNISLTIFCSPGYLVDPLRASLISKVILNRKVRRLLYRSREYDPSSDLRTRIKPAAASYAPDQARG</sequence>
<dbReference type="AlphaFoldDB" id="A0A5Q4ZBP9"/>
<dbReference type="EMBL" id="LR699553">
    <property type="protein sequence ID" value="VVD27725.1"/>
    <property type="molecule type" value="Genomic_DNA"/>
</dbReference>
<reference evidence="1 2" key="1">
    <citation type="submission" date="2019-08" db="EMBL/GenBank/DDBJ databases">
        <authorList>
            <person name="Herpell B J."/>
        </authorList>
    </citation>
    <scope>NUCLEOTIDE SEQUENCE [LARGE SCALE GENOMIC DNA]</scope>
    <source>
        <strain evidence="2">Msb3</strain>
    </source>
</reference>
<gene>
    <name evidence="1" type="ORF">PDMSB3_1263</name>
</gene>
<organism evidence="1 2">
    <name type="scientific">Paraburkholderia dioscoreae</name>
    <dbReference type="NCBI Taxonomy" id="2604047"/>
    <lineage>
        <taxon>Bacteria</taxon>
        <taxon>Pseudomonadati</taxon>
        <taxon>Pseudomonadota</taxon>
        <taxon>Betaproteobacteria</taxon>
        <taxon>Burkholderiales</taxon>
        <taxon>Burkholderiaceae</taxon>
        <taxon>Paraburkholderia</taxon>
    </lineage>
</organism>
<dbReference type="Proteomes" id="UP000325811">
    <property type="component" value="Chromosome I"/>
</dbReference>